<evidence type="ECO:0000313" key="2">
    <source>
        <dbReference type="Proteomes" id="UP000799770"/>
    </source>
</evidence>
<evidence type="ECO:0000313" key="1">
    <source>
        <dbReference type="EMBL" id="KAF2106565.1"/>
    </source>
</evidence>
<accession>A0A6A5YHP7</accession>
<protein>
    <recommendedName>
        <fullName evidence="3">Caspase domain-containing protein</fullName>
    </recommendedName>
</protein>
<dbReference type="Proteomes" id="UP000799770">
    <property type="component" value="Unassembled WGS sequence"/>
</dbReference>
<organism evidence="1 2">
    <name type="scientific">Lophiotrema nucula</name>
    <dbReference type="NCBI Taxonomy" id="690887"/>
    <lineage>
        <taxon>Eukaryota</taxon>
        <taxon>Fungi</taxon>
        <taxon>Dikarya</taxon>
        <taxon>Ascomycota</taxon>
        <taxon>Pezizomycotina</taxon>
        <taxon>Dothideomycetes</taxon>
        <taxon>Pleosporomycetidae</taxon>
        <taxon>Pleosporales</taxon>
        <taxon>Lophiotremataceae</taxon>
        <taxon>Lophiotrema</taxon>
    </lineage>
</organism>
<gene>
    <name evidence="1" type="ORF">BDV96DRAFT_330725</name>
</gene>
<sequence>MEHRRNKGLLIVVYVGVGSTHKDDSRERDDRRGIFIYSADSHCEGDRIDWGQQQKVLENSPFNTLVILDTCSSGSAFRQATHEGPGSLEFLIACGFSGETPAGLHSFSAVLCSTLEDMAAASFTISGLYERLLRNTTLYETLFYARLPNDGPEIKLQAMTAKVPWTDRSLIVHVQS</sequence>
<evidence type="ECO:0008006" key="3">
    <source>
        <dbReference type="Google" id="ProtNLM"/>
    </source>
</evidence>
<proteinExistence type="predicted"/>
<dbReference type="AlphaFoldDB" id="A0A6A5YHP7"/>
<dbReference type="EMBL" id="ML977361">
    <property type="protein sequence ID" value="KAF2106565.1"/>
    <property type="molecule type" value="Genomic_DNA"/>
</dbReference>
<name>A0A6A5YHP7_9PLEO</name>
<dbReference type="OrthoDB" id="4760831at2759"/>
<reference evidence="1" key="1">
    <citation type="journal article" date="2020" name="Stud. Mycol.">
        <title>101 Dothideomycetes genomes: a test case for predicting lifestyles and emergence of pathogens.</title>
        <authorList>
            <person name="Haridas S."/>
            <person name="Albert R."/>
            <person name="Binder M."/>
            <person name="Bloem J."/>
            <person name="Labutti K."/>
            <person name="Salamov A."/>
            <person name="Andreopoulos B."/>
            <person name="Baker S."/>
            <person name="Barry K."/>
            <person name="Bills G."/>
            <person name="Bluhm B."/>
            <person name="Cannon C."/>
            <person name="Castanera R."/>
            <person name="Culley D."/>
            <person name="Daum C."/>
            <person name="Ezra D."/>
            <person name="Gonzalez J."/>
            <person name="Henrissat B."/>
            <person name="Kuo A."/>
            <person name="Liang C."/>
            <person name="Lipzen A."/>
            <person name="Lutzoni F."/>
            <person name="Magnuson J."/>
            <person name="Mondo S."/>
            <person name="Nolan M."/>
            <person name="Ohm R."/>
            <person name="Pangilinan J."/>
            <person name="Park H.-J."/>
            <person name="Ramirez L."/>
            <person name="Alfaro M."/>
            <person name="Sun H."/>
            <person name="Tritt A."/>
            <person name="Yoshinaga Y."/>
            <person name="Zwiers L.-H."/>
            <person name="Turgeon B."/>
            <person name="Goodwin S."/>
            <person name="Spatafora J."/>
            <person name="Crous P."/>
            <person name="Grigoriev I."/>
        </authorList>
    </citation>
    <scope>NUCLEOTIDE SEQUENCE</scope>
    <source>
        <strain evidence="1">CBS 627.86</strain>
    </source>
</reference>
<keyword evidence="2" id="KW-1185">Reference proteome</keyword>